<comment type="caution">
    <text evidence="2">The sequence shown here is derived from an EMBL/GenBank/DDBJ whole genome shotgun (WGS) entry which is preliminary data.</text>
</comment>
<evidence type="ECO:0000313" key="2">
    <source>
        <dbReference type="EMBL" id="GAA3759463.1"/>
    </source>
</evidence>
<gene>
    <name evidence="2" type="ORF">GCM10022240_10090</name>
</gene>
<dbReference type="Proteomes" id="UP001500540">
    <property type="component" value="Unassembled WGS sequence"/>
</dbReference>
<sequence length="69" mass="6837">MPASPQHDDRGSAGPPPGKRVAQQGELVLAPDHAGGGCGEHVAIVASKRLCGKGCPGVAARRGTGTARL</sequence>
<proteinExistence type="predicted"/>
<keyword evidence="3" id="KW-1185">Reference proteome</keyword>
<name>A0ABP7GAU6_9MICO</name>
<feature type="compositionally biased region" description="Basic and acidic residues" evidence="1">
    <location>
        <begin position="1"/>
        <end position="11"/>
    </location>
</feature>
<dbReference type="EMBL" id="BAABAF010000003">
    <property type="protein sequence ID" value="GAA3759463.1"/>
    <property type="molecule type" value="Genomic_DNA"/>
</dbReference>
<evidence type="ECO:0000256" key="1">
    <source>
        <dbReference type="SAM" id="MobiDB-lite"/>
    </source>
</evidence>
<evidence type="ECO:0000313" key="3">
    <source>
        <dbReference type="Proteomes" id="UP001500540"/>
    </source>
</evidence>
<protein>
    <submittedName>
        <fullName evidence="2">Uncharacterized protein</fullName>
    </submittedName>
</protein>
<reference evidence="3" key="1">
    <citation type="journal article" date="2019" name="Int. J. Syst. Evol. Microbiol.">
        <title>The Global Catalogue of Microorganisms (GCM) 10K type strain sequencing project: providing services to taxonomists for standard genome sequencing and annotation.</title>
        <authorList>
            <consortium name="The Broad Institute Genomics Platform"/>
            <consortium name="The Broad Institute Genome Sequencing Center for Infectious Disease"/>
            <person name="Wu L."/>
            <person name="Ma J."/>
        </authorList>
    </citation>
    <scope>NUCLEOTIDE SEQUENCE [LARGE SCALE GENOMIC DNA]</scope>
    <source>
        <strain evidence="3">JCM 16950</strain>
    </source>
</reference>
<accession>A0ABP7GAU6</accession>
<organism evidence="2 3">
    <name type="scientific">Microbacterium kribbense</name>
    <dbReference type="NCBI Taxonomy" id="433645"/>
    <lineage>
        <taxon>Bacteria</taxon>
        <taxon>Bacillati</taxon>
        <taxon>Actinomycetota</taxon>
        <taxon>Actinomycetes</taxon>
        <taxon>Micrococcales</taxon>
        <taxon>Microbacteriaceae</taxon>
        <taxon>Microbacterium</taxon>
    </lineage>
</organism>
<feature type="region of interest" description="Disordered" evidence="1">
    <location>
        <begin position="1"/>
        <end position="25"/>
    </location>
</feature>